<organism evidence="2 3">
    <name type="scientific">Methanimicrococcus hacksteinii</name>
    <dbReference type="NCBI Taxonomy" id="3028293"/>
    <lineage>
        <taxon>Archaea</taxon>
        <taxon>Methanobacteriati</taxon>
        <taxon>Methanobacteriota</taxon>
        <taxon>Stenosarchaea group</taxon>
        <taxon>Methanomicrobia</taxon>
        <taxon>Methanosarcinales</taxon>
        <taxon>Methanosarcinaceae</taxon>
        <taxon>Methanimicrococcus</taxon>
    </lineage>
</organism>
<dbReference type="Proteomes" id="UP001272052">
    <property type="component" value="Unassembled WGS sequence"/>
</dbReference>
<evidence type="ECO:0000313" key="3">
    <source>
        <dbReference type="Proteomes" id="UP001272052"/>
    </source>
</evidence>
<sequence>MSFKQITVFLAILFIFLSFAGSAAALSADFGRLSADDSTSVSGPINGSIFDPAEIIKSPPTVLFLVLAGLAVAIIAYFMLLKY</sequence>
<keyword evidence="1" id="KW-0472">Membrane</keyword>
<feature type="transmembrane region" description="Helical" evidence="1">
    <location>
        <begin position="62"/>
        <end position="81"/>
    </location>
</feature>
<evidence type="ECO:0000256" key="1">
    <source>
        <dbReference type="SAM" id="Phobius"/>
    </source>
</evidence>
<dbReference type="RefSeq" id="WP_318786171.1">
    <property type="nucleotide sequence ID" value="NZ_JAWDKC010000022.1"/>
</dbReference>
<keyword evidence="3" id="KW-1185">Reference proteome</keyword>
<evidence type="ECO:0000313" key="2">
    <source>
        <dbReference type="EMBL" id="MDV0445744.1"/>
    </source>
</evidence>
<name>A0ABU3VQQ6_9EURY</name>
<comment type="caution">
    <text evidence="2">The sequence shown here is derived from an EMBL/GenBank/DDBJ whole genome shotgun (WGS) entry which is preliminary data.</text>
</comment>
<keyword evidence="1" id="KW-1133">Transmembrane helix</keyword>
<keyword evidence="1" id="KW-0812">Transmembrane</keyword>
<protein>
    <submittedName>
        <fullName evidence="2">Uncharacterized protein</fullName>
    </submittedName>
</protein>
<proteinExistence type="predicted"/>
<reference evidence="2 3" key="1">
    <citation type="submission" date="2023-06" db="EMBL/GenBank/DDBJ databases">
        <title>Genome sequence of Methanimicrococcus sp. At1.</title>
        <authorList>
            <person name="Protasov E."/>
            <person name="Platt K."/>
            <person name="Poehlein A."/>
            <person name="Daniel R."/>
            <person name="Brune A."/>
        </authorList>
    </citation>
    <scope>NUCLEOTIDE SEQUENCE [LARGE SCALE GENOMIC DNA]</scope>
    <source>
        <strain evidence="2 3">At1</strain>
    </source>
</reference>
<accession>A0ABU3VQQ6</accession>
<gene>
    <name evidence="2" type="ORF">MmiAt1_13380</name>
</gene>
<dbReference type="EMBL" id="JAWDKC010000022">
    <property type="protein sequence ID" value="MDV0445744.1"/>
    <property type="molecule type" value="Genomic_DNA"/>
</dbReference>